<keyword evidence="2" id="KW-1185">Reference proteome</keyword>
<reference evidence="2" key="1">
    <citation type="submission" date="2010-05" db="EMBL/GenBank/DDBJ databases">
        <title>The complete genome of Truepera radiovictris DSM 17093.</title>
        <authorList>
            <consortium name="US DOE Joint Genome Institute (JGI-PGF)"/>
            <person name="Lucas S."/>
            <person name="Copeland A."/>
            <person name="Lapidus A."/>
            <person name="Glavina del Rio T."/>
            <person name="Dalin E."/>
            <person name="Tice H."/>
            <person name="Bruce D."/>
            <person name="Goodwin L."/>
            <person name="Pitluck S."/>
            <person name="Kyrpides N."/>
            <person name="Mavromatis K."/>
            <person name="Ovchinnikova G."/>
            <person name="Munk A.C."/>
            <person name="Detter J.C."/>
            <person name="Han C."/>
            <person name="Tapia R."/>
            <person name="Land M."/>
            <person name="Hauser L."/>
            <person name="Markowitz V."/>
            <person name="Cheng J.-F."/>
            <person name="Hugenholtz P."/>
            <person name="Woyke T."/>
            <person name="Wu D."/>
            <person name="Tindall B."/>
            <person name="Pomrenke H.G."/>
            <person name="Brambilla E."/>
            <person name="Klenk H.-P."/>
            <person name="Eisen J.A."/>
        </authorList>
    </citation>
    <scope>NUCLEOTIDE SEQUENCE [LARGE SCALE GENOMIC DNA]</scope>
    <source>
        <strain evidence="2">DSM 17093 / CIP 108686 / LMG 22925 / RQ-24</strain>
    </source>
</reference>
<evidence type="ECO:0000313" key="1">
    <source>
        <dbReference type="EMBL" id="ADI15172.1"/>
    </source>
</evidence>
<proteinExistence type="predicted"/>
<protein>
    <submittedName>
        <fullName evidence="1">Uncharacterized protein</fullName>
    </submittedName>
</protein>
<organism evidence="1 2">
    <name type="scientific">Truepera radiovictrix (strain DSM 17093 / CIP 108686 / LMG 22925 / RQ-24)</name>
    <dbReference type="NCBI Taxonomy" id="649638"/>
    <lineage>
        <taxon>Bacteria</taxon>
        <taxon>Thermotogati</taxon>
        <taxon>Deinococcota</taxon>
        <taxon>Deinococci</taxon>
        <taxon>Trueperales</taxon>
        <taxon>Trueperaceae</taxon>
        <taxon>Truepera</taxon>
    </lineage>
</organism>
<sequence>MVRGLVVRADDATLGGVVLSCLLLLSACTPVAQPARGATSTTPPETAAHPVAHPVDAGATALVGSGLTVPDTGVTLQVGEALLRGERIAFELPGDRGTLQLLAPGLEVRAQGRDFLVLPLEVRRVSGAGGLYVTLVEVGPERVAQRGSQALGRGLRLLSLTASDGLITVQTVDARLGRPPAMTPRGGGTVRFRIVGGRLVRQP</sequence>
<dbReference type="HOGENOM" id="CLU_1348441_0_0_0"/>
<accession>D7CR84</accession>
<dbReference type="KEGG" id="tra:Trad_2058"/>
<dbReference type="PROSITE" id="PS51257">
    <property type="entry name" value="PROKAR_LIPOPROTEIN"/>
    <property type="match status" value="1"/>
</dbReference>
<dbReference type="EMBL" id="CP002049">
    <property type="protein sequence ID" value="ADI15172.1"/>
    <property type="molecule type" value="Genomic_DNA"/>
</dbReference>
<gene>
    <name evidence="1" type="ordered locus">Trad_2058</name>
</gene>
<dbReference type="STRING" id="649638.Trad_2058"/>
<dbReference type="AlphaFoldDB" id="D7CR84"/>
<name>D7CR84_TRURR</name>
<reference evidence="1 2" key="2">
    <citation type="journal article" date="2011" name="Stand. Genomic Sci.">
        <title>Complete genome sequence of Truepera radiovictrix type strain (RQ-24).</title>
        <authorList>
            <person name="Ivanova N."/>
            <person name="Rohde C."/>
            <person name="Munk C."/>
            <person name="Nolan M."/>
            <person name="Lucas S."/>
            <person name="Del Rio T.G."/>
            <person name="Tice H."/>
            <person name="Deshpande S."/>
            <person name="Cheng J.F."/>
            <person name="Tapia R."/>
            <person name="Han C."/>
            <person name="Goodwin L."/>
            <person name="Pitluck S."/>
            <person name="Liolios K."/>
            <person name="Mavromatis K."/>
            <person name="Mikhailova N."/>
            <person name="Pati A."/>
            <person name="Chen A."/>
            <person name="Palaniappan K."/>
            <person name="Land M."/>
            <person name="Hauser L."/>
            <person name="Chang Y.J."/>
            <person name="Jeffries C.D."/>
            <person name="Brambilla E."/>
            <person name="Rohde M."/>
            <person name="Goker M."/>
            <person name="Tindall B.J."/>
            <person name="Woyke T."/>
            <person name="Bristow J."/>
            <person name="Eisen J.A."/>
            <person name="Markowitz V."/>
            <person name="Hugenholtz P."/>
            <person name="Kyrpides N.C."/>
            <person name="Klenk H.P."/>
            <person name="Lapidus A."/>
        </authorList>
    </citation>
    <scope>NUCLEOTIDE SEQUENCE [LARGE SCALE GENOMIC DNA]</scope>
    <source>
        <strain evidence="2">DSM 17093 / CIP 108686 / LMG 22925 / RQ-24</strain>
    </source>
</reference>
<evidence type="ECO:0000313" key="2">
    <source>
        <dbReference type="Proteomes" id="UP000000379"/>
    </source>
</evidence>
<dbReference type="Proteomes" id="UP000000379">
    <property type="component" value="Chromosome"/>
</dbReference>